<dbReference type="EMBL" id="WJXA01000005">
    <property type="protein sequence ID" value="KAF7143705.1"/>
    <property type="molecule type" value="Genomic_DNA"/>
</dbReference>
<comment type="caution">
    <text evidence="2">The sequence shown here is derived from an EMBL/GenBank/DDBJ whole genome shotgun (WGS) entry which is preliminary data.</text>
</comment>
<reference evidence="2" key="1">
    <citation type="submission" date="2019-11" db="EMBL/GenBank/DDBJ databases">
        <authorList>
            <person name="Liu Y."/>
            <person name="Hou J."/>
            <person name="Li T.-Q."/>
            <person name="Guan C.-H."/>
            <person name="Wu X."/>
            <person name="Wu H.-Z."/>
            <person name="Ling F."/>
            <person name="Zhang R."/>
            <person name="Shi X.-G."/>
            <person name="Ren J.-P."/>
            <person name="Chen E.-F."/>
            <person name="Sun J.-M."/>
        </authorList>
    </citation>
    <scope>NUCLEOTIDE SEQUENCE</scope>
    <source>
        <strain evidence="2">Adult_tree_wgs_1</strain>
        <tissue evidence="2">Leaves</tissue>
    </source>
</reference>
<proteinExistence type="predicted"/>
<dbReference type="Proteomes" id="UP000626092">
    <property type="component" value="Unassembled WGS sequence"/>
</dbReference>
<feature type="region of interest" description="Disordered" evidence="1">
    <location>
        <begin position="101"/>
        <end position="125"/>
    </location>
</feature>
<name>A0A834GXN6_RHOSS</name>
<sequence>MSELVWRFWRQRAVSNLQDMAFDAVEDDHDPERMILTLSLGVPLRLNKMLKTVTKIRMPWITVRMQPTTLVVGPTLETGVRMAKAMRLMMLLLTSSTCSGRGRGNRAGARCSSDSRGEAAGSNDDGKCERGVPFDFISVRTWRDSDSPPSMAVGFGSIGGKWPPWHLVINSLGIPVENILDEIAVLESDSGGGGDTEEIITDEDGDEVVAKMEVDAVEAIRMLRRTREEAGKAPMVMEDVETLVPIFDRLAGDLGAESTRRVTLLDYEEFLEDEDVFEAKLEEPGIAAMVFEARAWEAEQEELLRCSEPEVREVLMEFEREAAGAEIVPRVSAM</sequence>
<evidence type="ECO:0000313" key="2">
    <source>
        <dbReference type="EMBL" id="KAF7143705.1"/>
    </source>
</evidence>
<keyword evidence="3" id="KW-1185">Reference proteome</keyword>
<evidence type="ECO:0000313" key="3">
    <source>
        <dbReference type="Proteomes" id="UP000626092"/>
    </source>
</evidence>
<gene>
    <name evidence="2" type="ORF">RHSIM_Rhsim05G0119400</name>
</gene>
<evidence type="ECO:0000256" key="1">
    <source>
        <dbReference type="SAM" id="MobiDB-lite"/>
    </source>
</evidence>
<accession>A0A834GXN6</accession>
<dbReference type="OrthoDB" id="10544773at2759"/>
<protein>
    <submittedName>
        <fullName evidence="2">Uncharacterized protein</fullName>
    </submittedName>
</protein>
<dbReference type="AlphaFoldDB" id="A0A834GXN6"/>
<organism evidence="2 3">
    <name type="scientific">Rhododendron simsii</name>
    <name type="common">Sims's rhododendron</name>
    <dbReference type="NCBI Taxonomy" id="118357"/>
    <lineage>
        <taxon>Eukaryota</taxon>
        <taxon>Viridiplantae</taxon>
        <taxon>Streptophyta</taxon>
        <taxon>Embryophyta</taxon>
        <taxon>Tracheophyta</taxon>
        <taxon>Spermatophyta</taxon>
        <taxon>Magnoliopsida</taxon>
        <taxon>eudicotyledons</taxon>
        <taxon>Gunneridae</taxon>
        <taxon>Pentapetalae</taxon>
        <taxon>asterids</taxon>
        <taxon>Ericales</taxon>
        <taxon>Ericaceae</taxon>
        <taxon>Ericoideae</taxon>
        <taxon>Rhodoreae</taxon>
        <taxon>Rhododendron</taxon>
    </lineage>
</organism>